<dbReference type="InterPro" id="IPR002347">
    <property type="entry name" value="SDR_fam"/>
</dbReference>
<keyword evidence="5" id="KW-1185">Reference proteome</keyword>
<dbReference type="Proteomes" id="UP000541558">
    <property type="component" value="Unassembled WGS sequence"/>
</dbReference>
<dbReference type="EMBL" id="JAACJK010000010">
    <property type="protein sequence ID" value="KAF5338937.1"/>
    <property type="molecule type" value="Genomic_DNA"/>
</dbReference>
<accession>A0A8H5FJJ5</accession>
<dbReference type="Pfam" id="PF00106">
    <property type="entry name" value="adh_short"/>
    <property type="match status" value="1"/>
</dbReference>
<gene>
    <name evidence="4" type="ORF">D9611_008704</name>
</gene>
<keyword evidence="3" id="KW-0560">Oxidoreductase</keyword>
<dbReference type="Gene3D" id="3.40.50.720">
    <property type="entry name" value="NAD(P)-binding Rossmann-like Domain"/>
    <property type="match status" value="1"/>
</dbReference>
<evidence type="ECO:0000313" key="4">
    <source>
        <dbReference type="EMBL" id="KAF5338937.1"/>
    </source>
</evidence>
<evidence type="ECO:0000313" key="5">
    <source>
        <dbReference type="Proteomes" id="UP000541558"/>
    </source>
</evidence>
<evidence type="ECO:0000256" key="3">
    <source>
        <dbReference type="ARBA" id="ARBA00023002"/>
    </source>
</evidence>
<comment type="caution">
    <text evidence="4">The sequence shown here is derived from an EMBL/GenBank/DDBJ whole genome shotgun (WGS) entry which is preliminary data.</text>
</comment>
<evidence type="ECO:0000256" key="1">
    <source>
        <dbReference type="ARBA" id="ARBA00006484"/>
    </source>
</evidence>
<dbReference type="SUPFAM" id="SSF51735">
    <property type="entry name" value="NAD(P)-binding Rossmann-fold domains"/>
    <property type="match status" value="1"/>
</dbReference>
<comment type="similarity">
    <text evidence="1">Belongs to the short-chain dehydrogenases/reductases (SDR) family.</text>
</comment>
<organism evidence="4 5">
    <name type="scientific">Ephemerocybe angulata</name>
    <dbReference type="NCBI Taxonomy" id="980116"/>
    <lineage>
        <taxon>Eukaryota</taxon>
        <taxon>Fungi</taxon>
        <taxon>Dikarya</taxon>
        <taxon>Basidiomycota</taxon>
        <taxon>Agaricomycotina</taxon>
        <taxon>Agaricomycetes</taxon>
        <taxon>Agaricomycetidae</taxon>
        <taxon>Agaricales</taxon>
        <taxon>Agaricineae</taxon>
        <taxon>Psathyrellaceae</taxon>
        <taxon>Ephemerocybe</taxon>
    </lineage>
</organism>
<reference evidence="4 5" key="1">
    <citation type="journal article" date="2020" name="ISME J.">
        <title>Uncovering the hidden diversity of litter-decomposition mechanisms in mushroom-forming fungi.</title>
        <authorList>
            <person name="Floudas D."/>
            <person name="Bentzer J."/>
            <person name="Ahren D."/>
            <person name="Johansson T."/>
            <person name="Persson P."/>
            <person name="Tunlid A."/>
        </authorList>
    </citation>
    <scope>NUCLEOTIDE SEQUENCE [LARGE SCALE GENOMIC DNA]</scope>
    <source>
        <strain evidence="4 5">CBS 175.51</strain>
    </source>
</reference>
<dbReference type="GO" id="GO:0016491">
    <property type="term" value="F:oxidoreductase activity"/>
    <property type="evidence" value="ECO:0007669"/>
    <property type="project" value="UniProtKB-KW"/>
</dbReference>
<evidence type="ECO:0000256" key="2">
    <source>
        <dbReference type="ARBA" id="ARBA00022857"/>
    </source>
</evidence>
<dbReference type="PANTHER" id="PTHR43618">
    <property type="entry name" value="7-ALPHA-HYDROXYSTEROID DEHYDROGENASE"/>
    <property type="match status" value="1"/>
</dbReference>
<dbReference type="InterPro" id="IPR036291">
    <property type="entry name" value="NAD(P)-bd_dom_sf"/>
</dbReference>
<proteinExistence type="inferred from homology"/>
<sequence>MRHLTNGQASLKSTWTPSSSYPPPFWGLLAKGTEEDKGFWASISGTMGQAQEHFCYNASKAAAKNMTNLKVLSTELALKGIPIRVNGISPGIFESEMTGVTIPPGPALSDICKVCIVSLQSALEGMYGWKASSWIFVTKAFIMRRAEEIARRPRCILLRELEDILMDKKSTSMSTFSTSFELVHPPEKVQDVESAFLPHIRLPYSVVLAHPSPAPRPRVCHISALEI</sequence>
<dbReference type="AlphaFoldDB" id="A0A8H5FJJ5"/>
<name>A0A8H5FJJ5_9AGAR</name>
<dbReference type="InterPro" id="IPR052178">
    <property type="entry name" value="Sec_Metab_Biosynth_SDR"/>
</dbReference>
<keyword evidence="2" id="KW-0521">NADP</keyword>
<dbReference type="PANTHER" id="PTHR43618:SF4">
    <property type="entry name" value="SHORT CHAIN DEHYDROGENASE_REDUCTASE FAMILY (AFU_ORTHOLOGUE AFUA_7G04540)"/>
    <property type="match status" value="1"/>
</dbReference>
<protein>
    <submittedName>
        <fullName evidence="4">Uncharacterized protein</fullName>
    </submittedName>
</protein>
<dbReference type="OrthoDB" id="3058513at2759"/>